<organism evidence="2 3">
    <name type="scientific">Pseudobacteroides cellulosolvens ATCC 35603 = DSM 2933</name>
    <dbReference type="NCBI Taxonomy" id="398512"/>
    <lineage>
        <taxon>Bacteria</taxon>
        <taxon>Bacillati</taxon>
        <taxon>Bacillota</taxon>
        <taxon>Clostridia</taxon>
        <taxon>Eubacteriales</taxon>
        <taxon>Oscillospiraceae</taxon>
        <taxon>Pseudobacteroides</taxon>
    </lineage>
</organism>
<gene>
    <name evidence="2" type="ORF">Bccel_1073</name>
</gene>
<name>A0A0L6JJF2_9FIRM</name>
<keyword evidence="1" id="KW-0472">Membrane</keyword>
<keyword evidence="3" id="KW-1185">Reference proteome</keyword>
<dbReference type="AlphaFoldDB" id="A0A0L6JJF2"/>
<reference evidence="3" key="1">
    <citation type="submission" date="2015-07" db="EMBL/GenBank/DDBJ databases">
        <title>Near-Complete Genome Sequence of the Cellulolytic Bacterium Bacteroides (Pseudobacteroides) cellulosolvens ATCC 35603.</title>
        <authorList>
            <person name="Dassa B."/>
            <person name="Utturkar S.M."/>
            <person name="Klingeman D.M."/>
            <person name="Hurt R.A."/>
            <person name="Keller M."/>
            <person name="Xu J."/>
            <person name="Reddy Y.H.K."/>
            <person name="Borovok I."/>
            <person name="Grinberg I.R."/>
            <person name="Lamed R."/>
            <person name="Zhivin O."/>
            <person name="Bayer E.A."/>
            <person name="Brown S.D."/>
        </authorList>
    </citation>
    <scope>NUCLEOTIDE SEQUENCE [LARGE SCALE GENOMIC DNA]</scope>
    <source>
        <strain evidence="3">DSM 2933</strain>
    </source>
</reference>
<dbReference type="STRING" id="398512.Bccel_1073"/>
<feature type="transmembrane region" description="Helical" evidence="1">
    <location>
        <begin position="20"/>
        <end position="40"/>
    </location>
</feature>
<comment type="caution">
    <text evidence="2">The sequence shown here is derived from an EMBL/GenBank/DDBJ whole genome shotgun (WGS) entry which is preliminary data.</text>
</comment>
<dbReference type="Proteomes" id="UP000036923">
    <property type="component" value="Unassembled WGS sequence"/>
</dbReference>
<accession>A0A0L6JJF2</accession>
<evidence type="ECO:0000313" key="3">
    <source>
        <dbReference type="Proteomes" id="UP000036923"/>
    </source>
</evidence>
<dbReference type="EMBL" id="LGTC01000001">
    <property type="protein sequence ID" value="KNY25813.1"/>
    <property type="molecule type" value="Genomic_DNA"/>
</dbReference>
<evidence type="ECO:0000256" key="1">
    <source>
        <dbReference type="SAM" id="Phobius"/>
    </source>
</evidence>
<keyword evidence="1" id="KW-1133">Transmembrane helix</keyword>
<sequence length="130" mass="14786">MSFIKSRVKDIHGFTYIELVTGMGILLLGFSFFMVMFRYFNINKIIAKENTTMAAIAQNTAESYEACSDVAKVINNISKDYEEYSINVDVLPQTGSSLKKITITVGLKSPSQYVNPYKMVYYSLNRSNYQ</sequence>
<proteinExistence type="predicted"/>
<evidence type="ECO:0000313" key="2">
    <source>
        <dbReference type="EMBL" id="KNY25813.1"/>
    </source>
</evidence>
<keyword evidence="1" id="KW-0812">Transmembrane</keyword>
<protein>
    <submittedName>
        <fullName evidence="2">Uncharacterized protein</fullName>
    </submittedName>
</protein>
<dbReference type="RefSeq" id="WP_036940484.1">
    <property type="nucleotide sequence ID" value="NZ_JQKC01000013.1"/>
</dbReference>